<keyword evidence="3" id="KW-1185">Reference proteome</keyword>
<reference evidence="2" key="1">
    <citation type="submission" date="2023-12" db="EMBL/GenBank/DDBJ databases">
        <authorList>
            <person name="Brown T."/>
        </authorList>
    </citation>
    <scope>NUCLEOTIDE SEQUENCE</scope>
</reference>
<evidence type="ECO:0000313" key="2">
    <source>
        <dbReference type="EMBL" id="CAK6447463.1"/>
    </source>
</evidence>
<sequence length="115" mass="12403">MPKLPSFLAVICYQMTIVRNTILEDGVIRRDFLTLVPSAFLSEPGREGADRDGVQLAQGADPPGLSWHRELHQSTDKSLDSGRAPFLSTCPQSGQVALLVPIATEVSPGLVSKEC</sequence>
<organism evidence="2 3">
    <name type="scientific">Pipistrellus nathusii</name>
    <name type="common">Nathusius' pipistrelle</name>
    <dbReference type="NCBI Taxonomy" id="59473"/>
    <lineage>
        <taxon>Eukaryota</taxon>
        <taxon>Metazoa</taxon>
        <taxon>Chordata</taxon>
        <taxon>Craniata</taxon>
        <taxon>Vertebrata</taxon>
        <taxon>Euteleostomi</taxon>
        <taxon>Mammalia</taxon>
        <taxon>Eutheria</taxon>
        <taxon>Laurasiatheria</taxon>
        <taxon>Chiroptera</taxon>
        <taxon>Yangochiroptera</taxon>
        <taxon>Vespertilionidae</taxon>
        <taxon>Pipistrellus</taxon>
    </lineage>
</organism>
<dbReference type="Proteomes" id="UP001314169">
    <property type="component" value="Chromosome 7"/>
</dbReference>
<dbReference type="EMBL" id="OY882864">
    <property type="protein sequence ID" value="CAK6447463.1"/>
    <property type="molecule type" value="Genomic_DNA"/>
</dbReference>
<evidence type="ECO:0000256" key="1">
    <source>
        <dbReference type="SAM" id="MobiDB-lite"/>
    </source>
</evidence>
<gene>
    <name evidence="2" type="ORF">MPIPNATIZW_LOCUS15769</name>
</gene>
<feature type="compositionally biased region" description="Basic and acidic residues" evidence="1">
    <location>
        <begin position="44"/>
        <end position="53"/>
    </location>
</feature>
<proteinExistence type="predicted"/>
<protein>
    <submittedName>
        <fullName evidence="2">Uncharacterized protein</fullName>
    </submittedName>
</protein>
<accession>A0ABP0AC63</accession>
<name>A0ABP0AC63_PIPNA</name>
<evidence type="ECO:0000313" key="3">
    <source>
        <dbReference type="Proteomes" id="UP001314169"/>
    </source>
</evidence>
<feature type="region of interest" description="Disordered" evidence="1">
    <location>
        <begin position="44"/>
        <end position="67"/>
    </location>
</feature>